<dbReference type="RefSeq" id="XP_015465019.1">
    <property type="nucleotide sequence ID" value="XM_015614148.1"/>
</dbReference>
<evidence type="ECO:0000256" key="2">
    <source>
        <dbReference type="ARBA" id="ARBA00005334"/>
    </source>
</evidence>
<name>A0A0V1PRY3_9ASCO</name>
<keyword evidence="5" id="KW-0539">Nucleus</keyword>
<sequence length="702" mass="80941">MTSKNNIELDFEGEFAPIKPLSEEELQNDRLIKRIKLQKKLEKLEEHDLSSDNRTELISDYADSMAIDKPVKKYQKRRSINENADSQRNKSTRINIDWINAQKRSTRTHEHAKINKDDKSRSIDEAIDDHENKSRDLENDDRNVSKSAQGELSKLKNEKRLRAEKLKNFKLTDSGFDSLIKRSRLKEKWSMKGENDTYQEEINTEPDGFDASQQYRDFSANENDVKLLRKKVLSQLVNKTTNFPNLLESPNLISKYKEVYKMFEHTVRDNEGHSLLIIGPRSSGKTAIIQHALDDLSSKYPGQFITVRLNAYLHNDDIVALREVARQLDYNAKKLRTNDDVSSGNFEQRSISDTFTNILSILDKSSNTFNQNNNNTANNNEQEAVSIIFIIEEFENFTSGSKQTLLYNLFDLSQSSSTPICVLGVSTKITARELLEKRVKSRFSQRIISINKSSTIDEFWSNSKLGLILSNEFIESLEDKTYGILWNQYVDSMYSCKSSYLRKLIYQNYFTIKNFKDFNNNCIYPASKISTLLPFLHDGDFKKYSTNQSINNVQSIVKSLSVLELLLIIAASRWIEKFDLQVVNFNLAYKEYEEMIKNFNINSATVNSSSLIDNNILSNITINQKIWSPKILKNCWESLYKLGILLDYGAATTNADGQVISTTSSNRNIIIEDNKMVQLDITLDELHHLIDDLNVYRSLTKL</sequence>
<dbReference type="SUPFAM" id="SSF52540">
    <property type="entry name" value="P-loop containing nucleoside triphosphate hydrolases"/>
    <property type="match status" value="1"/>
</dbReference>
<dbReference type="GO" id="GO:0006270">
    <property type="term" value="P:DNA replication initiation"/>
    <property type="evidence" value="ECO:0007669"/>
    <property type="project" value="TreeGrafter"/>
</dbReference>
<keyword evidence="3" id="KW-0235">DNA replication</keyword>
<comment type="similarity">
    <text evidence="2">Belongs to the ORC4 family.</text>
</comment>
<dbReference type="GeneID" id="26842328"/>
<dbReference type="InterPro" id="IPR027417">
    <property type="entry name" value="P-loop_NTPase"/>
</dbReference>
<evidence type="ECO:0000256" key="5">
    <source>
        <dbReference type="ARBA" id="ARBA00023242"/>
    </source>
</evidence>
<reference evidence="9 10" key="1">
    <citation type="submission" date="2015-11" db="EMBL/GenBank/DDBJ databases">
        <title>The genome of Debaryomyces fabryi.</title>
        <authorList>
            <person name="Tafer H."/>
            <person name="Lopandic K."/>
        </authorList>
    </citation>
    <scope>NUCLEOTIDE SEQUENCE [LARGE SCALE GENOMIC DNA]</scope>
    <source>
        <strain evidence="9 10">CBS 789</strain>
    </source>
</reference>
<feature type="domain" description="Orc1-like AAA ATPase" evidence="7">
    <location>
        <begin position="261"/>
        <end position="422"/>
    </location>
</feature>
<comment type="subcellular location">
    <subcellularLocation>
        <location evidence="1">Nucleus</location>
    </subcellularLocation>
</comment>
<evidence type="ECO:0000313" key="9">
    <source>
        <dbReference type="EMBL" id="KRZ98916.1"/>
    </source>
</evidence>
<dbReference type="AlphaFoldDB" id="A0A0V1PRY3"/>
<dbReference type="InterPro" id="IPR032705">
    <property type="entry name" value="ORC4_C"/>
</dbReference>
<feature type="region of interest" description="Disordered" evidence="6">
    <location>
        <begin position="69"/>
        <end position="156"/>
    </location>
</feature>
<dbReference type="GO" id="GO:0005664">
    <property type="term" value="C:nuclear origin of replication recognition complex"/>
    <property type="evidence" value="ECO:0007669"/>
    <property type="project" value="TreeGrafter"/>
</dbReference>
<keyword evidence="4" id="KW-0238">DNA-binding</keyword>
<dbReference type="Gene3D" id="3.40.50.300">
    <property type="entry name" value="P-loop containing nucleotide triphosphate hydrolases"/>
    <property type="match status" value="1"/>
</dbReference>
<gene>
    <name evidence="9" type="ORF">AC631_05319</name>
</gene>
<dbReference type="EMBL" id="LMYN01000193">
    <property type="protein sequence ID" value="KRZ98916.1"/>
    <property type="molecule type" value="Genomic_DNA"/>
</dbReference>
<evidence type="ECO:0000256" key="6">
    <source>
        <dbReference type="SAM" id="MobiDB-lite"/>
    </source>
</evidence>
<dbReference type="GO" id="GO:0003688">
    <property type="term" value="F:DNA replication origin binding"/>
    <property type="evidence" value="ECO:0007669"/>
    <property type="project" value="TreeGrafter"/>
</dbReference>
<dbReference type="PANTHER" id="PTHR12087">
    <property type="entry name" value="ORIGIN RECOGNITION COMPLEX SUBUNIT 4"/>
    <property type="match status" value="1"/>
</dbReference>
<keyword evidence="10" id="KW-1185">Reference proteome</keyword>
<dbReference type="OrthoDB" id="343623at2759"/>
<evidence type="ECO:0000259" key="7">
    <source>
        <dbReference type="Pfam" id="PF13191"/>
    </source>
</evidence>
<organism evidence="9 10">
    <name type="scientific">Debaryomyces fabryi</name>
    <dbReference type="NCBI Taxonomy" id="58627"/>
    <lineage>
        <taxon>Eukaryota</taxon>
        <taxon>Fungi</taxon>
        <taxon>Dikarya</taxon>
        <taxon>Ascomycota</taxon>
        <taxon>Saccharomycotina</taxon>
        <taxon>Pichiomycetes</taxon>
        <taxon>Debaryomycetaceae</taxon>
        <taxon>Debaryomyces</taxon>
    </lineage>
</organism>
<accession>A0A0V1PRY3</accession>
<evidence type="ECO:0000256" key="1">
    <source>
        <dbReference type="ARBA" id="ARBA00004123"/>
    </source>
</evidence>
<dbReference type="FunFam" id="3.40.50.300:FF:001499">
    <property type="entry name" value="Origin recognition complex subunit 4, putative"/>
    <property type="match status" value="1"/>
</dbReference>
<dbReference type="Proteomes" id="UP000054251">
    <property type="component" value="Unassembled WGS sequence"/>
</dbReference>
<comment type="caution">
    <text evidence="9">The sequence shown here is derived from an EMBL/GenBank/DDBJ whole genome shotgun (WGS) entry which is preliminary data.</text>
</comment>
<dbReference type="InterPro" id="IPR041664">
    <property type="entry name" value="AAA_16"/>
</dbReference>
<evidence type="ECO:0000256" key="4">
    <source>
        <dbReference type="ARBA" id="ARBA00023125"/>
    </source>
</evidence>
<evidence type="ECO:0000259" key="8">
    <source>
        <dbReference type="Pfam" id="PF14629"/>
    </source>
</evidence>
<feature type="domain" description="Origin recognition complex subunit 4 C-terminal" evidence="8">
    <location>
        <begin position="464"/>
        <end position="689"/>
    </location>
</feature>
<dbReference type="Pfam" id="PF13191">
    <property type="entry name" value="AAA_16"/>
    <property type="match status" value="1"/>
</dbReference>
<protein>
    <submittedName>
        <fullName evidence="9">Uncharacterized protein</fullName>
    </submittedName>
</protein>
<dbReference type="InterPro" id="IPR016527">
    <property type="entry name" value="ORC4"/>
</dbReference>
<evidence type="ECO:0000256" key="3">
    <source>
        <dbReference type="ARBA" id="ARBA00022705"/>
    </source>
</evidence>
<proteinExistence type="inferred from homology"/>
<dbReference type="Pfam" id="PF14629">
    <property type="entry name" value="ORC4_C"/>
    <property type="match status" value="1"/>
</dbReference>
<feature type="compositionally biased region" description="Basic and acidic residues" evidence="6">
    <location>
        <begin position="107"/>
        <end position="144"/>
    </location>
</feature>
<evidence type="ECO:0000313" key="10">
    <source>
        <dbReference type="Proteomes" id="UP000054251"/>
    </source>
</evidence>
<dbReference type="PANTHER" id="PTHR12087:SF0">
    <property type="entry name" value="ORIGIN RECOGNITION COMPLEX SUBUNIT 4"/>
    <property type="match status" value="1"/>
</dbReference>